<dbReference type="SUPFAM" id="SSF52343">
    <property type="entry name" value="Ferredoxin reductase-like, C-terminal NADP-linked domain"/>
    <property type="match status" value="1"/>
</dbReference>
<accession>A0A6N7W8G3</accession>
<comment type="cofactor">
    <cofactor evidence="11">
        <name>[2Fe-2S] cluster</name>
        <dbReference type="ChEBI" id="CHEBI:190135"/>
    </cofactor>
    <text evidence="11">Binds 1 [2Fe-2S] cluster per subunit.</text>
</comment>
<dbReference type="PANTHER" id="PTHR43513">
    <property type="entry name" value="DIHYDROOROTATE DEHYDROGENASE B (NAD(+)), ELECTRON TRANSFER SUBUNIT"/>
    <property type="match status" value="1"/>
</dbReference>
<keyword evidence="5 11" id="KW-0479">Metal-binding</keyword>
<dbReference type="GO" id="GO:0050660">
    <property type="term" value="F:flavin adenine dinucleotide binding"/>
    <property type="evidence" value="ECO:0007669"/>
    <property type="project" value="InterPro"/>
</dbReference>
<evidence type="ECO:0000256" key="6">
    <source>
        <dbReference type="ARBA" id="ARBA00022827"/>
    </source>
</evidence>
<proteinExistence type="inferred from homology"/>
<evidence type="ECO:0000256" key="1">
    <source>
        <dbReference type="ARBA" id="ARBA00006422"/>
    </source>
</evidence>
<comment type="similarity">
    <text evidence="1 11">Belongs to the PyrK family.</text>
</comment>
<keyword evidence="16" id="KW-1185">Reference proteome</keyword>
<dbReference type="Proteomes" id="UP000470875">
    <property type="component" value="Unassembled WGS sequence"/>
</dbReference>
<dbReference type="InterPro" id="IPR017938">
    <property type="entry name" value="Riboflavin_synthase-like_b-brl"/>
</dbReference>
<feature type="binding site" evidence="11 12">
    <location>
        <begin position="49"/>
        <end position="52"/>
    </location>
    <ligand>
        <name>FAD</name>
        <dbReference type="ChEBI" id="CHEBI:57692"/>
    </ligand>
</feature>
<keyword evidence="10 11" id="KW-0411">Iron-sulfur</keyword>
<feature type="binding site" evidence="11 13">
    <location>
        <position position="209"/>
    </location>
    <ligand>
        <name>[2Fe-2S] cluster</name>
        <dbReference type="ChEBI" id="CHEBI:190135"/>
    </ligand>
</feature>
<keyword evidence="9 11" id="KW-0408">Iron</keyword>
<dbReference type="PANTHER" id="PTHR43513:SF3">
    <property type="entry name" value="DIHYDROOROTATE DEHYDROGENASE B (NAD(+)), ELECTRON TRANSFER SUBUNIT-RELATED"/>
    <property type="match status" value="1"/>
</dbReference>
<sequence>MSADRIFEVAHNDPIARDTYVLTLNGDTSDLTTPGQFVNVEVPGFYLRRPLSVADWSAGELQLIYKVLGQGTAAMTRMSPGDQTRIISGLGNGFEITEAEAPLIVGGGVGVAPLFALARELLSRGQSPQVVLGFNSADEVFSAESIRELGASVAIATVDGSEGTAGFVTDALPSRFDYFYACGPTPMLKALASATEQPGQFSLEERMACGFGACMGCVTNTVDGNQRVCKEGPVFSREELAW</sequence>
<evidence type="ECO:0000256" key="13">
    <source>
        <dbReference type="PIRSR" id="PIRSR006816-2"/>
    </source>
</evidence>
<feature type="binding site" evidence="11 13">
    <location>
        <position position="214"/>
    </location>
    <ligand>
        <name>[2Fe-2S] cluster</name>
        <dbReference type="ChEBI" id="CHEBI:190135"/>
    </ligand>
</feature>
<protein>
    <recommendedName>
        <fullName evidence="11">Dihydroorotate dehydrogenase B (NAD(+)), electron transfer subunit</fullName>
    </recommendedName>
    <alternativeName>
        <fullName evidence="11">Dihydroorotate oxidase B, electron transfer subunit</fullName>
    </alternativeName>
</protein>
<feature type="binding site" evidence="11 12">
    <location>
        <begin position="71"/>
        <end position="72"/>
    </location>
    <ligand>
        <name>FAD</name>
        <dbReference type="ChEBI" id="CHEBI:57692"/>
    </ligand>
</feature>
<evidence type="ECO:0000313" key="15">
    <source>
        <dbReference type="EMBL" id="MSS84428.1"/>
    </source>
</evidence>
<dbReference type="InterPro" id="IPR039261">
    <property type="entry name" value="FNR_nucleotide-bd"/>
</dbReference>
<dbReference type="Gene3D" id="3.40.50.80">
    <property type="entry name" value="Nucleotide-binding domain of ferredoxin-NADP reductase (FNR) module"/>
    <property type="match status" value="1"/>
</dbReference>
<dbReference type="InterPro" id="IPR023455">
    <property type="entry name" value="Dihydroorotate_DHASE_ETsu"/>
</dbReference>
<evidence type="ECO:0000313" key="16">
    <source>
        <dbReference type="Proteomes" id="UP000470875"/>
    </source>
</evidence>
<evidence type="ECO:0000256" key="5">
    <source>
        <dbReference type="ARBA" id="ARBA00022723"/>
    </source>
</evidence>
<evidence type="ECO:0000256" key="7">
    <source>
        <dbReference type="ARBA" id="ARBA00022975"/>
    </source>
</evidence>
<comment type="caution">
    <text evidence="11">Lacks conserved residue(s) required for the propagation of feature annotation.</text>
</comment>
<evidence type="ECO:0000256" key="2">
    <source>
        <dbReference type="ARBA" id="ARBA00022448"/>
    </source>
</evidence>
<dbReference type="SUPFAM" id="SSF63380">
    <property type="entry name" value="Riboflavin synthase domain-like"/>
    <property type="match status" value="1"/>
</dbReference>
<comment type="caution">
    <text evidence="15">The sequence shown here is derived from an EMBL/GenBank/DDBJ whole genome shotgun (WGS) entry which is preliminary data.</text>
</comment>
<dbReference type="PRINTS" id="PR00409">
    <property type="entry name" value="PHDIOXRDTASE"/>
</dbReference>
<evidence type="ECO:0000256" key="3">
    <source>
        <dbReference type="ARBA" id="ARBA00022630"/>
    </source>
</evidence>
<organism evidence="15 16">
    <name type="scientific">Scrofimicrobium canadense</name>
    <dbReference type="NCBI Taxonomy" id="2652290"/>
    <lineage>
        <taxon>Bacteria</taxon>
        <taxon>Bacillati</taxon>
        <taxon>Actinomycetota</taxon>
        <taxon>Actinomycetes</taxon>
        <taxon>Actinomycetales</taxon>
        <taxon>Actinomycetaceae</taxon>
        <taxon>Scrofimicrobium</taxon>
    </lineage>
</organism>
<dbReference type="CDD" id="cd06218">
    <property type="entry name" value="DHOD_e_trans"/>
    <property type="match status" value="1"/>
</dbReference>
<dbReference type="GO" id="GO:0044205">
    <property type="term" value="P:'de novo' UMP biosynthetic process"/>
    <property type="evidence" value="ECO:0007669"/>
    <property type="project" value="UniProtKB-UniRule"/>
</dbReference>
<name>A0A6N7W8G3_9ACTO</name>
<evidence type="ECO:0000256" key="11">
    <source>
        <dbReference type="HAMAP-Rule" id="MF_01211"/>
    </source>
</evidence>
<dbReference type="GO" id="GO:0046872">
    <property type="term" value="F:metal ion binding"/>
    <property type="evidence" value="ECO:0007669"/>
    <property type="project" value="UniProtKB-KW"/>
</dbReference>
<dbReference type="HAMAP" id="MF_01211">
    <property type="entry name" value="DHODB_Fe_S_bind"/>
    <property type="match status" value="1"/>
</dbReference>
<evidence type="ECO:0000256" key="9">
    <source>
        <dbReference type="ARBA" id="ARBA00023004"/>
    </source>
</evidence>
<dbReference type="RefSeq" id="WP_154544784.1">
    <property type="nucleotide sequence ID" value="NZ_VULO01000007.1"/>
</dbReference>
<dbReference type="InterPro" id="IPR037117">
    <property type="entry name" value="Dihydroorotate_DH_ele_sf"/>
</dbReference>
<dbReference type="PIRSF" id="PIRSF006816">
    <property type="entry name" value="Cyc3_hyd_g"/>
    <property type="match status" value="1"/>
</dbReference>
<dbReference type="GO" id="GO:0016491">
    <property type="term" value="F:oxidoreductase activity"/>
    <property type="evidence" value="ECO:0007669"/>
    <property type="project" value="InterPro"/>
</dbReference>
<dbReference type="Gene3D" id="2.40.30.10">
    <property type="entry name" value="Translation factors"/>
    <property type="match status" value="1"/>
</dbReference>
<keyword evidence="6 11" id="KW-0274">FAD</keyword>
<dbReference type="InterPro" id="IPR019480">
    <property type="entry name" value="Dihydroorotate_DH_Fe-S-bd"/>
</dbReference>
<dbReference type="Gene3D" id="2.10.240.10">
    <property type="entry name" value="Dihydroorotate dehydrogenase, electron transfer subunit"/>
    <property type="match status" value="1"/>
</dbReference>
<dbReference type="UniPathway" id="UPA00070">
    <property type="reaction ID" value="UER00945"/>
</dbReference>
<keyword evidence="4 11" id="KW-0001">2Fe-2S</keyword>
<dbReference type="InterPro" id="IPR012165">
    <property type="entry name" value="Cyt_c3_hydrogenase_gsu"/>
</dbReference>
<comment type="function">
    <text evidence="11">Responsible for channeling the electrons from the oxidation of dihydroorotate from the FMN redox center in the PyrD type B subunit to the ultimate electron acceptor NAD(+).</text>
</comment>
<dbReference type="GO" id="GO:0051537">
    <property type="term" value="F:2 iron, 2 sulfur cluster binding"/>
    <property type="evidence" value="ECO:0007669"/>
    <property type="project" value="UniProtKB-KW"/>
</dbReference>
<dbReference type="GO" id="GO:0009055">
    <property type="term" value="F:electron transfer activity"/>
    <property type="evidence" value="ECO:0007669"/>
    <property type="project" value="UniProtKB-UniRule"/>
</dbReference>
<keyword evidence="7 11" id="KW-0665">Pyrimidine biosynthesis</keyword>
<comment type="subunit">
    <text evidence="11">Heterotetramer of 2 PyrK and 2 PyrD type B subunits.</text>
</comment>
<keyword evidence="8 11" id="KW-0249">Electron transport</keyword>
<dbReference type="Pfam" id="PF10418">
    <property type="entry name" value="DHODB_Fe-S_bind"/>
    <property type="match status" value="1"/>
</dbReference>
<dbReference type="InterPro" id="IPR050353">
    <property type="entry name" value="PyrK_electron_transfer"/>
</dbReference>
<comment type="cofactor">
    <cofactor evidence="13">
        <name>[2Fe-2S] cluster</name>
        <dbReference type="ChEBI" id="CHEBI:190135"/>
    </cofactor>
    <text evidence="13">Binds 1 [2Fe-2S] cluster per subunit.</text>
</comment>
<gene>
    <name evidence="11" type="primary">pyrK</name>
    <name evidence="15" type="ORF">FYJ24_06560</name>
</gene>
<comment type="cofactor">
    <cofactor evidence="11 12">
        <name>FAD</name>
        <dbReference type="ChEBI" id="CHEBI:57692"/>
    </cofactor>
    <text evidence="11 12">Binds 1 FAD per subunit.</text>
</comment>
<comment type="pathway">
    <text evidence="11">Pyrimidine metabolism; UMP biosynthesis via de novo pathway; orotate from (S)-dihydroorotate (NAD(+) route): step 1/1.</text>
</comment>
<evidence type="ECO:0000256" key="8">
    <source>
        <dbReference type="ARBA" id="ARBA00022982"/>
    </source>
</evidence>
<dbReference type="EMBL" id="VULO01000007">
    <property type="protein sequence ID" value="MSS84428.1"/>
    <property type="molecule type" value="Genomic_DNA"/>
</dbReference>
<feature type="domain" description="FAD-binding FR-type" evidence="14">
    <location>
        <begin position="2"/>
        <end position="97"/>
    </location>
</feature>
<evidence type="ECO:0000259" key="14">
    <source>
        <dbReference type="PROSITE" id="PS51384"/>
    </source>
</evidence>
<keyword evidence="2 11" id="KW-0813">Transport</keyword>
<evidence type="ECO:0000256" key="10">
    <source>
        <dbReference type="ARBA" id="ARBA00023014"/>
    </source>
</evidence>
<reference evidence="15 16" key="1">
    <citation type="submission" date="2019-08" db="EMBL/GenBank/DDBJ databases">
        <title>In-depth cultivation of the pig gut microbiome towards novel bacterial diversity and tailored functional studies.</title>
        <authorList>
            <person name="Wylensek D."/>
            <person name="Hitch T.C.A."/>
            <person name="Clavel T."/>
        </authorList>
    </citation>
    <scope>NUCLEOTIDE SEQUENCE [LARGE SCALE GENOMIC DNA]</scope>
    <source>
        <strain evidence="15 16">WB03_NA08</strain>
    </source>
</reference>
<evidence type="ECO:0000256" key="12">
    <source>
        <dbReference type="PIRSR" id="PIRSR006816-1"/>
    </source>
</evidence>
<feature type="binding site" evidence="11 13">
    <location>
        <position position="217"/>
    </location>
    <ligand>
        <name>[2Fe-2S] cluster</name>
        <dbReference type="ChEBI" id="CHEBI:190135"/>
    </ligand>
</feature>
<dbReference type="AlphaFoldDB" id="A0A6N7W8G3"/>
<dbReference type="PROSITE" id="PS51384">
    <property type="entry name" value="FAD_FR"/>
    <property type="match status" value="1"/>
</dbReference>
<evidence type="ECO:0000256" key="4">
    <source>
        <dbReference type="ARBA" id="ARBA00022714"/>
    </source>
</evidence>
<feature type="binding site" evidence="11 13">
    <location>
        <position position="229"/>
    </location>
    <ligand>
        <name>[2Fe-2S] cluster</name>
        <dbReference type="ChEBI" id="CHEBI:190135"/>
    </ligand>
</feature>
<keyword evidence="3 11" id="KW-0285">Flavoprotein</keyword>
<dbReference type="InterPro" id="IPR017927">
    <property type="entry name" value="FAD-bd_FR_type"/>
</dbReference>